<evidence type="ECO:0000256" key="2">
    <source>
        <dbReference type="SAM" id="Phobius"/>
    </source>
</evidence>
<comment type="caution">
    <text evidence="4">The sequence shown here is derived from an EMBL/GenBank/DDBJ whole genome shotgun (WGS) entry which is preliminary data.</text>
</comment>
<dbReference type="EMBL" id="BAAAOG010000001">
    <property type="protein sequence ID" value="GAA1945844.1"/>
    <property type="molecule type" value="Genomic_DNA"/>
</dbReference>
<dbReference type="GO" id="GO:0016787">
    <property type="term" value="F:hydrolase activity"/>
    <property type="evidence" value="ECO:0007669"/>
    <property type="project" value="UniProtKB-KW"/>
</dbReference>
<keyword evidence="2" id="KW-0472">Membrane</keyword>
<proteinExistence type="predicted"/>
<evidence type="ECO:0000313" key="5">
    <source>
        <dbReference type="Proteomes" id="UP001499933"/>
    </source>
</evidence>
<dbReference type="InterPro" id="IPR029059">
    <property type="entry name" value="AB_hydrolase_5"/>
</dbReference>
<feature type="transmembrane region" description="Helical" evidence="2">
    <location>
        <begin position="27"/>
        <end position="49"/>
    </location>
</feature>
<gene>
    <name evidence="4" type="ORF">GCM10009776_04770</name>
</gene>
<evidence type="ECO:0000256" key="1">
    <source>
        <dbReference type="SAM" id="MobiDB-lite"/>
    </source>
</evidence>
<keyword evidence="2" id="KW-0812">Transmembrane</keyword>
<reference evidence="5" key="1">
    <citation type="journal article" date="2019" name="Int. J. Syst. Evol. Microbiol.">
        <title>The Global Catalogue of Microorganisms (GCM) 10K type strain sequencing project: providing services to taxonomists for standard genome sequencing and annotation.</title>
        <authorList>
            <consortium name="The Broad Institute Genomics Platform"/>
            <consortium name="The Broad Institute Genome Sequencing Center for Infectious Disease"/>
            <person name="Wu L."/>
            <person name="Ma J."/>
        </authorList>
    </citation>
    <scope>NUCLEOTIDE SEQUENCE [LARGE SCALE GENOMIC DNA]</scope>
    <source>
        <strain evidence="5">JCM 14901</strain>
    </source>
</reference>
<keyword evidence="2" id="KW-1133">Transmembrane helix</keyword>
<feature type="domain" description="Alpha/beta hydrolase fold-5" evidence="3">
    <location>
        <begin position="92"/>
        <end position="249"/>
    </location>
</feature>
<keyword evidence="4" id="KW-0378">Hydrolase</keyword>
<sequence length="263" mass="26780">MTAPESAEGTAEAHPAPAGSPRRGRRIVAWVFGVLGAIIVLAVIALVVYSQVGVMAAEPEPLAAMRADPAIHIVDDSAAIVLTPASGANGDGLVFYPGAKVDPWAYAAKLSGLVAEGATVVIVKPWLNLALFDLRPVSTFTALAPEVDQWAVGGHSLGGVKACQVAGDVGRLILFASYCATDISGTPIPVLSIAGSEDGLSTPQKIADNRHLLPADADLVEIAGASHSSFGDYGLQPGDGTPTISDEDMTAQISHAAVPFLGG</sequence>
<evidence type="ECO:0000313" key="4">
    <source>
        <dbReference type="EMBL" id="GAA1945844.1"/>
    </source>
</evidence>
<protein>
    <submittedName>
        <fullName evidence="4">Alpha/beta hydrolase</fullName>
    </submittedName>
</protein>
<dbReference type="Gene3D" id="3.40.50.1820">
    <property type="entry name" value="alpha/beta hydrolase"/>
    <property type="match status" value="1"/>
</dbReference>
<dbReference type="Proteomes" id="UP001499933">
    <property type="component" value="Unassembled WGS sequence"/>
</dbReference>
<dbReference type="InterPro" id="IPR029058">
    <property type="entry name" value="AB_hydrolase_fold"/>
</dbReference>
<accession>A0ABP5BIE4</accession>
<evidence type="ECO:0000259" key="3">
    <source>
        <dbReference type="Pfam" id="PF12695"/>
    </source>
</evidence>
<dbReference type="Pfam" id="PF12695">
    <property type="entry name" value="Abhydrolase_5"/>
    <property type="match status" value="1"/>
</dbReference>
<keyword evidence="5" id="KW-1185">Reference proteome</keyword>
<dbReference type="SUPFAM" id="SSF53474">
    <property type="entry name" value="alpha/beta-Hydrolases"/>
    <property type="match status" value="1"/>
</dbReference>
<feature type="region of interest" description="Disordered" evidence="1">
    <location>
        <begin position="1"/>
        <end position="21"/>
    </location>
</feature>
<name>A0ABP5BIE4_9MICO</name>
<organism evidence="4 5">
    <name type="scientific">Microbacterium deminutum</name>
    <dbReference type="NCBI Taxonomy" id="344164"/>
    <lineage>
        <taxon>Bacteria</taxon>
        <taxon>Bacillati</taxon>
        <taxon>Actinomycetota</taxon>
        <taxon>Actinomycetes</taxon>
        <taxon>Micrococcales</taxon>
        <taxon>Microbacteriaceae</taxon>
        <taxon>Microbacterium</taxon>
    </lineage>
</organism>